<evidence type="ECO:0000256" key="3">
    <source>
        <dbReference type="ARBA" id="ARBA00022694"/>
    </source>
</evidence>
<feature type="binding site" evidence="8">
    <location>
        <position position="88"/>
    </location>
    <ligand>
        <name>Zn(2+)</name>
        <dbReference type="ChEBI" id="CHEBI:29105"/>
        <note>catalytic</note>
    </ligand>
</feature>
<dbReference type="NCBIfam" id="NF008113">
    <property type="entry name" value="PRK10860.1"/>
    <property type="match status" value="1"/>
</dbReference>
<dbReference type="InterPro" id="IPR016192">
    <property type="entry name" value="APOBEC/CMP_deaminase_Zn-bd"/>
</dbReference>
<comment type="function">
    <text evidence="8">Catalyzes the deamination of adenosine to inosine at the wobble position 34 of tRNA(Arg2).</text>
</comment>
<dbReference type="EMBL" id="BAABBW010000001">
    <property type="protein sequence ID" value="GAA4170947.1"/>
    <property type="molecule type" value="Genomic_DNA"/>
</dbReference>
<dbReference type="SUPFAM" id="SSF53927">
    <property type="entry name" value="Cytidine deaminase-like"/>
    <property type="match status" value="1"/>
</dbReference>
<sequence>MLAVPPQYDAWMELALAEARAALDTGDVPVGAVVLGADGTVLGRGRNAREARQDPTAHAEVEALRQASVATGDWQLTDATLVVTLEPCAMCAGAILSARVPTVVFGAWDEKAGAAGSVYDLLRDRRLPQSAEVYAGVRAEESAALLSAFFEDRRFEDRRSLPR</sequence>
<evidence type="ECO:0000256" key="6">
    <source>
        <dbReference type="ARBA" id="ARBA00022833"/>
    </source>
</evidence>
<organism evidence="10 11">
    <name type="scientific">Gryllotalpicola koreensis</name>
    <dbReference type="NCBI Taxonomy" id="993086"/>
    <lineage>
        <taxon>Bacteria</taxon>
        <taxon>Bacillati</taxon>
        <taxon>Actinomycetota</taxon>
        <taxon>Actinomycetes</taxon>
        <taxon>Micrococcales</taxon>
        <taxon>Microbacteriaceae</taxon>
        <taxon>Gryllotalpicola</taxon>
    </lineage>
</organism>
<feature type="domain" description="CMP/dCMP-type deaminase" evidence="9">
    <location>
        <begin position="6"/>
        <end position="129"/>
    </location>
</feature>
<evidence type="ECO:0000313" key="11">
    <source>
        <dbReference type="Proteomes" id="UP001501079"/>
    </source>
</evidence>
<feature type="binding site" evidence="8">
    <location>
        <position position="91"/>
    </location>
    <ligand>
        <name>Zn(2+)</name>
        <dbReference type="ChEBI" id="CHEBI:29105"/>
        <note>catalytic</note>
    </ligand>
</feature>
<evidence type="ECO:0000256" key="7">
    <source>
        <dbReference type="ARBA" id="ARBA00048045"/>
    </source>
</evidence>
<gene>
    <name evidence="8 10" type="primary">tadA</name>
    <name evidence="10" type="ORF">GCM10022287_09620</name>
</gene>
<evidence type="ECO:0000313" key="10">
    <source>
        <dbReference type="EMBL" id="GAA4170947.1"/>
    </source>
</evidence>
<accession>A0ABP7ZV05</accession>
<dbReference type="CDD" id="cd01285">
    <property type="entry name" value="nucleoside_deaminase"/>
    <property type="match status" value="1"/>
</dbReference>
<dbReference type="PROSITE" id="PS51747">
    <property type="entry name" value="CYT_DCMP_DEAMINASES_2"/>
    <property type="match status" value="1"/>
</dbReference>
<dbReference type="InterPro" id="IPR028883">
    <property type="entry name" value="tRNA_aden_deaminase"/>
</dbReference>
<keyword evidence="3 8" id="KW-0819">tRNA processing</keyword>
<comment type="caution">
    <text evidence="10">The sequence shown here is derived from an EMBL/GenBank/DDBJ whole genome shotgun (WGS) entry which is preliminary data.</text>
</comment>
<keyword evidence="4 8" id="KW-0479">Metal-binding</keyword>
<dbReference type="Proteomes" id="UP001501079">
    <property type="component" value="Unassembled WGS sequence"/>
</dbReference>
<evidence type="ECO:0000256" key="1">
    <source>
        <dbReference type="ARBA" id="ARBA00010669"/>
    </source>
</evidence>
<keyword evidence="5 8" id="KW-0378">Hydrolase</keyword>
<dbReference type="EC" id="3.5.4.33" evidence="8"/>
<evidence type="ECO:0000256" key="8">
    <source>
        <dbReference type="HAMAP-Rule" id="MF_00972"/>
    </source>
</evidence>
<evidence type="ECO:0000256" key="4">
    <source>
        <dbReference type="ARBA" id="ARBA00022723"/>
    </source>
</evidence>
<name>A0ABP7ZV05_9MICO</name>
<keyword evidence="11" id="KW-1185">Reference proteome</keyword>
<comment type="similarity">
    <text evidence="1">Belongs to the cytidine and deoxycytidylate deaminase family. ADAT2 subfamily.</text>
</comment>
<keyword evidence="6 8" id="KW-0862">Zinc</keyword>
<dbReference type="InterPro" id="IPR058535">
    <property type="entry name" value="MafB19-deam"/>
</dbReference>
<dbReference type="Pfam" id="PF14437">
    <property type="entry name" value="MafB19-deam"/>
    <property type="match status" value="1"/>
</dbReference>
<dbReference type="PANTHER" id="PTHR11079">
    <property type="entry name" value="CYTOSINE DEAMINASE FAMILY MEMBER"/>
    <property type="match status" value="1"/>
</dbReference>
<reference evidence="11" key="1">
    <citation type="journal article" date="2019" name="Int. J. Syst. Evol. Microbiol.">
        <title>The Global Catalogue of Microorganisms (GCM) 10K type strain sequencing project: providing services to taxonomists for standard genome sequencing and annotation.</title>
        <authorList>
            <consortium name="The Broad Institute Genomics Platform"/>
            <consortium name="The Broad Institute Genome Sequencing Center for Infectious Disease"/>
            <person name="Wu L."/>
            <person name="Ma J."/>
        </authorList>
    </citation>
    <scope>NUCLEOTIDE SEQUENCE [LARGE SCALE GENOMIC DNA]</scope>
    <source>
        <strain evidence="11">JCM 17591</strain>
    </source>
</reference>
<evidence type="ECO:0000256" key="2">
    <source>
        <dbReference type="ARBA" id="ARBA00011738"/>
    </source>
</evidence>
<protein>
    <recommendedName>
        <fullName evidence="8">tRNA-specific adenosine deaminase</fullName>
        <ecNumber evidence="8">3.5.4.33</ecNumber>
    </recommendedName>
</protein>
<comment type="cofactor">
    <cofactor evidence="8">
        <name>Zn(2+)</name>
        <dbReference type="ChEBI" id="CHEBI:29105"/>
    </cofactor>
    <text evidence="8">Binds 1 zinc ion per subunit.</text>
</comment>
<dbReference type="PANTHER" id="PTHR11079:SF202">
    <property type="entry name" value="TRNA-SPECIFIC ADENOSINE DEAMINASE"/>
    <property type="match status" value="1"/>
</dbReference>
<dbReference type="PROSITE" id="PS00903">
    <property type="entry name" value="CYT_DCMP_DEAMINASES_1"/>
    <property type="match status" value="1"/>
</dbReference>
<dbReference type="Gene3D" id="3.40.140.10">
    <property type="entry name" value="Cytidine Deaminase, domain 2"/>
    <property type="match status" value="1"/>
</dbReference>
<dbReference type="InterPro" id="IPR016193">
    <property type="entry name" value="Cytidine_deaminase-like"/>
</dbReference>
<feature type="binding site" evidence="8">
    <location>
        <position position="58"/>
    </location>
    <ligand>
        <name>Zn(2+)</name>
        <dbReference type="ChEBI" id="CHEBI:29105"/>
        <note>catalytic</note>
    </ligand>
</feature>
<comment type="catalytic activity">
    <reaction evidence="7 8">
        <text>adenosine(34) in tRNA + H2O + H(+) = inosine(34) in tRNA + NH4(+)</text>
        <dbReference type="Rhea" id="RHEA:43168"/>
        <dbReference type="Rhea" id="RHEA-COMP:10373"/>
        <dbReference type="Rhea" id="RHEA-COMP:10374"/>
        <dbReference type="ChEBI" id="CHEBI:15377"/>
        <dbReference type="ChEBI" id="CHEBI:15378"/>
        <dbReference type="ChEBI" id="CHEBI:28938"/>
        <dbReference type="ChEBI" id="CHEBI:74411"/>
        <dbReference type="ChEBI" id="CHEBI:82852"/>
        <dbReference type="EC" id="3.5.4.33"/>
    </reaction>
</comment>
<evidence type="ECO:0000256" key="5">
    <source>
        <dbReference type="ARBA" id="ARBA00022801"/>
    </source>
</evidence>
<dbReference type="InterPro" id="IPR002125">
    <property type="entry name" value="CMP_dCMP_dom"/>
</dbReference>
<evidence type="ECO:0000259" key="9">
    <source>
        <dbReference type="PROSITE" id="PS51747"/>
    </source>
</evidence>
<dbReference type="HAMAP" id="MF_00972">
    <property type="entry name" value="tRNA_aden_deaminase"/>
    <property type="match status" value="1"/>
</dbReference>
<proteinExistence type="inferred from homology"/>
<dbReference type="RefSeq" id="WP_344752138.1">
    <property type="nucleotide sequence ID" value="NZ_BAABBW010000001.1"/>
</dbReference>
<feature type="active site" description="Proton donor" evidence="8">
    <location>
        <position position="60"/>
    </location>
</feature>
<comment type="subunit">
    <text evidence="2 8">Homodimer.</text>
</comment>